<evidence type="ECO:0000256" key="8">
    <source>
        <dbReference type="PIRSR" id="PIRSR001434-2"/>
    </source>
</evidence>
<proteinExistence type="inferred from homology"/>
<reference evidence="10 11" key="1">
    <citation type="submission" date="2024-03" db="EMBL/GenBank/DDBJ databases">
        <title>The Acrasis kona genome and developmental transcriptomes reveal deep origins of eukaryotic multicellular pathways.</title>
        <authorList>
            <person name="Sheikh S."/>
            <person name="Fu C.-J."/>
            <person name="Brown M.W."/>
            <person name="Baldauf S.L."/>
        </authorList>
    </citation>
    <scope>NUCLEOTIDE SEQUENCE [LARGE SCALE GENOMIC DNA]</scope>
    <source>
        <strain evidence="10 11">ATCC MYA-3509</strain>
    </source>
</reference>
<dbReference type="GO" id="GO:0030170">
    <property type="term" value="F:pyridoxal phosphate binding"/>
    <property type="evidence" value="ECO:0007669"/>
    <property type="project" value="InterPro"/>
</dbReference>
<keyword evidence="5 8" id="KW-0663">Pyridoxal phosphate</keyword>
<dbReference type="Gene3D" id="3.40.640.10">
    <property type="entry name" value="Type I PLP-dependent aspartate aminotransferase-like (Major domain)"/>
    <property type="match status" value="1"/>
</dbReference>
<name>A0AAW2ZJ00_9EUKA</name>
<dbReference type="PANTHER" id="PTHR11808">
    <property type="entry name" value="TRANS-SULFURATION ENZYME FAMILY MEMBER"/>
    <property type="match status" value="1"/>
</dbReference>
<dbReference type="EC" id="4.4.1.1" evidence="4"/>
<dbReference type="Proteomes" id="UP001431209">
    <property type="component" value="Unassembled WGS sequence"/>
</dbReference>
<dbReference type="GO" id="GO:0019346">
    <property type="term" value="P:transsulfuration"/>
    <property type="evidence" value="ECO:0007669"/>
    <property type="project" value="InterPro"/>
</dbReference>
<dbReference type="InterPro" id="IPR015422">
    <property type="entry name" value="PyrdxlP-dep_Trfase_small"/>
</dbReference>
<dbReference type="SUPFAM" id="SSF53383">
    <property type="entry name" value="PLP-dependent transferases"/>
    <property type="match status" value="1"/>
</dbReference>
<organism evidence="10 11">
    <name type="scientific">Acrasis kona</name>
    <dbReference type="NCBI Taxonomy" id="1008807"/>
    <lineage>
        <taxon>Eukaryota</taxon>
        <taxon>Discoba</taxon>
        <taxon>Heterolobosea</taxon>
        <taxon>Tetramitia</taxon>
        <taxon>Eutetramitia</taxon>
        <taxon>Acrasidae</taxon>
        <taxon>Acrasis</taxon>
    </lineage>
</organism>
<keyword evidence="6" id="KW-0198">Cysteine biosynthesis</keyword>
<evidence type="ECO:0000256" key="6">
    <source>
        <dbReference type="ARBA" id="ARBA00023192"/>
    </source>
</evidence>
<evidence type="ECO:0000256" key="5">
    <source>
        <dbReference type="ARBA" id="ARBA00022898"/>
    </source>
</evidence>
<keyword evidence="11" id="KW-1185">Reference proteome</keyword>
<dbReference type="InterPro" id="IPR000277">
    <property type="entry name" value="Cys/Met-Metab_PyrdxlP-dep_enz"/>
</dbReference>
<evidence type="ECO:0000256" key="1">
    <source>
        <dbReference type="ARBA" id="ARBA00001933"/>
    </source>
</evidence>
<evidence type="ECO:0000313" key="11">
    <source>
        <dbReference type="Proteomes" id="UP001431209"/>
    </source>
</evidence>
<dbReference type="PIRSF" id="PIRSF001434">
    <property type="entry name" value="CGS"/>
    <property type="match status" value="1"/>
</dbReference>
<dbReference type="AlphaFoldDB" id="A0AAW2ZJ00"/>
<comment type="cofactor">
    <cofactor evidence="1 9">
        <name>pyridoxal 5'-phosphate</name>
        <dbReference type="ChEBI" id="CHEBI:597326"/>
    </cofactor>
</comment>
<evidence type="ECO:0000256" key="7">
    <source>
        <dbReference type="ARBA" id="ARBA00029853"/>
    </source>
</evidence>
<evidence type="ECO:0000256" key="9">
    <source>
        <dbReference type="RuleBase" id="RU362118"/>
    </source>
</evidence>
<feature type="modified residue" description="N6-(pyridoxal phosphate)lysine" evidence="8">
    <location>
        <position position="211"/>
    </location>
</feature>
<sequence length="412" mass="45233">MSHTDNKLHTTTTFPHFGTDAIHAGQTPDPHSGAVMIPISLSTTFAQTSPGVPYPGNFEYARSANPTRDAFEKNIAALEGAKFGLSFSSGLGATSIIINSLKRGDHVISVDDVYGGTGRLFRTIASDYGIEFTYIDFNVEGALEKAIQPNTKLVWLETPTNPTLRLSDVSQVAEVAHKHNAILVVDNTFMSPYFQRPLSLGADVVMHSVTKYINGHSDTVMGVIATNNETWYGKFKYLQNAMGITPSPFDCFLALRGIKTLHVRMQRHEQNATALARWMEGHEKISKIAYPGLESHPQHDLAKKQMRGFGGMITFWIKGGITQSRQFLENLKVFTLAESLGGVESLVNHPAIMTHASVPADVRAKLGIDDTLIRLSVGIENSEDIIEDVKQALEKVNVYEEASPVVEKVAEH</sequence>
<dbReference type="FunFam" id="3.40.640.10:FF:000009">
    <property type="entry name" value="Cystathionine gamma-synthase homolog"/>
    <property type="match status" value="1"/>
</dbReference>
<dbReference type="CDD" id="cd00614">
    <property type="entry name" value="CGS_like"/>
    <property type="match status" value="1"/>
</dbReference>
<accession>A0AAW2ZJ00</accession>
<gene>
    <name evidence="10" type="ORF">AKO1_009197</name>
</gene>
<evidence type="ECO:0000256" key="3">
    <source>
        <dbReference type="ARBA" id="ARBA00009077"/>
    </source>
</evidence>
<dbReference type="GO" id="GO:0019343">
    <property type="term" value="P:cysteine biosynthetic process via cystathionine"/>
    <property type="evidence" value="ECO:0007669"/>
    <property type="project" value="TreeGrafter"/>
</dbReference>
<dbReference type="GO" id="GO:0005737">
    <property type="term" value="C:cytoplasm"/>
    <property type="evidence" value="ECO:0007669"/>
    <property type="project" value="TreeGrafter"/>
</dbReference>
<dbReference type="Pfam" id="PF01053">
    <property type="entry name" value="Cys_Met_Meta_PP"/>
    <property type="match status" value="1"/>
</dbReference>
<comment type="caution">
    <text evidence="10">The sequence shown here is derived from an EMBL/GenBank/DDBJ whole genome shotgun (WGS) entry which is preliminary data.</text>
</comment>
<evidence type="ECO:0000313" key="10">
    <source>
        <dbReference type="EMBL" id="KAL0489460.1"/>
    </source>
</evidence>
<evidence type="ECO:0000256" key="4">
    <source>
        <dbReference type="ARBA" id="ARBA00012085"/>
    </source>
</evidence>
<comment type="similarity">
    <text evidence="3 9">Belongs to the trans-sulfuration enzymes family.</text>
</comment>
<evidence type="ECO:0000256" key="2">
    <source>
        <dbReference type="ARBA" id="ARBA00005038"/>
    </source>
</evidence>
<keyword evidence="6" id="KW-0028">Amino-acid biosynthesis</keyword>
<dbReference type="PANTHER" id="PTHR11808:SF15">
    <property type="entry name" value="CYSTATHIONINE GAMMA-LYASE"/>
    <property type="match status" value="1"/>
</dbReference>
<comment type="pathway">
    <text evidence="2">Amino-acid biosynthesis; L-cysteine biosynthesis; L-cysteine from L-homocysteine and L-serine: step 2/2.</text>
</comment>
<dbReference type="EMBL" id="JAOPGA020001558">
    <property type="protein sequence ID" value="KAL0489460.1"/>
    <property type="molecule type" value="Genomic_DNA"/>
</dbReference>
<dbReference type="GO" id="GO:0004123">
    <property type="term" value="F:cystathionine gamma-lyase activity"/>
    <property type="evidence" value="ECO:0007669"/>
    <property type="project" value="TreeGrafter"/>
</dbReference>
<dbReference type="FunFam" id="3.90.1150.10:FF:000008">
    <property type="entry name" value="Cystathionine gamma-synthase"/>
    <property type="match status" value="1"/>
</dbReference>
<dbReference type="InterPro" id="IPR015424">
    <property type="entry name" value="PyrdxlP-dep_Trfase"/>
</dbReference>
<dbReference type="Gene3D" id="3.90.1150.10">
    <property type="entry name" value="Aspartate Aminotransferase, domain 1"/>
    <property type="match status" value="1"/>
</dbReference>
<protein>
    <recommendedName>
        <fullName evidence="4">cystathionine gamma-lyase</fullName>
        <ecNumber evidence="4">4.4.1.1</ecNumber>
    </recommendedName>
    <alternativeName>
        <fullName evidence="7">Gamma-cystathionase</fullName>
    </alternativeName>
</protein>
<dbReference type="InterPro" id="IPR015421">
    <property type="entry name" value="PyrdxlP-dep_Trfase_major"/>
</dbReference>